<feature type="non-terminal residue" evidence="13">
    <location>
        <position position="1"/>
    </location>
</feature>
<keyword evidence="6" id="KW-0769">Symport</keyword>
<dbReference type="GO" id="GO:0005886">
    <property type="term" value="C:plasma membrane"/>
    <property type="evidence" value="ECO:0007669"/>
    <property type="project" value="UniProtKB-SubCell"/>
</dbReference>
<reference evidence="13" key="1">
    <citation type="journal article" date="2014" name="Front. Microbiol.">
        <title>High frequency of phylogenetically diverse reductive dehalogenase-homologous genes in deep subseafloor sedimentary metagenomes.</title>
        <authorList>
            <person name="Kawai M."/>
            <person name="Futagami T."/>
            <person name="Toyoda A."/>
            <person name="Takaki Y."/>
            <person name="Nishi S."/>
            <person name="Hori S."/>
            <person name="Arai W."/>
            <person name="Tsubouchi T."/>
            <person name="Morono Y."/>
            <person name="Uchiyama I."/>
            <person name="Ito T."/>
            <person name="Fujiyama A."/>
            <person name="Inagaki F."/>
            <person name="Takami H."/>
        </authorList>
    </citation>
    <scope>NUCLEOTIDE SEQUENCE</scope>
    <source>
        <strain evidence="13">Expedition CK06-06</strain>
    </source>
</reference>
<dbReference type="GO" id="GO:0015293">
    <property type="term" value="F:symporter activity"/>
    <property type="evidence" value="ECO:0007669"/>
    <property type="project" value="UniProtKB-KW"/>
</dbReference>
<evidence type="ECO:0000256" key="2">
    <source>
        <dbReference type="ARBA" id="ARBA00006434"/>
    </source>
</evidence>
<evidence type="ECO:0000256" key="9">
    <source>
        <dbReference type="ARBA" id="ARBA00023065"/>
    </source>
</evidence>
<name>X0U4P8_9ZZZZ</name>
<evidence type="ECO:0000256" key="6">
    <source>
        <dbReference type="ARBA" id="ARBA00022847"/>
    </source>
</evidence>
<dbReference type="PROSITE" id="PS50283">
    <property type="entry name" value="NA_SOLUT_SYMP_3"/>
    <property type="match status" value="1"/>
</dbReference>
<keyword evidence="8" id="KW-0915">Sodium</keyword>
<feature type="transmembrane region" description="Helical" evidence="12">
    <location>
        <begin position="162"/>
        <end position="189"/>
    </location>
</feature>
<feature type="transmembrane region" description="Helical" evidence="12">
    <location>
        <begin position="234"/>
        <end position="257"/>
    </location>
</feature>
<dbReference type="PANTHER" id="PTHR48086:SF3">
    <property type="entry name" value="SODIUM_PROLINE SYMPORTER"/>
    <property type="match status" value="1"/>
</dbReference>
<comment type="caution">
    <text evidence="13">The sequence shown here is derived from an EMBL/GenBank/DDBJ whole genome shotgun (WGS) entry which is preliminary data.</text>
</comment>
<evidence type="ECO:0000256" key="5">
    <source>
        <dbReference type="ARBA" id="ARBA00022692"/>
    </source>
</evidence>
<evidence type="ECO:0008006" key="14">
    <source>
        <dbReference type="Google" id="ProtNLM"/>
    </source>
</evidence>
<comment type="similarity">
    <text evidence="2">Belongs to the sodium:solute symporter (SSF) (TC 2.A.21) family.</text>
</comment>
<gene>
    <name evidence="13" type="ORF">S01H1_43538</name>
</gene>
<dbReference type="InterPro" id="IPR001734">
    <property type="entry name" value="Na/solute_symporter"/>
</dbReference>
<evidence type="ECO:0000256" key="1">
    <source>
        <dbReference type="ARBA" id="ARBA00004651"/>
    </source>
</evidence>
<feature type="transmembrane region" description="Helical" evidence="12">
    <location>
        <begin position="101"/>
        <end position="121"/>
    </location>
</feature>
<evidence type="ECO:0000256" key="11">
    <source>
        <dbReference type="ARBA" id="ARBA00023201"/>
    </source>
</evidence>
<dbReference type="AlphaFoldDB" id="X0U4P8"/>
<feature type="transmembrane region" description="Helical" evidence="12">
    <location>
        <begin position="21"/>
        <end position="39"/>
    </location>
</feature>
<evidence type="ECO:0000313" key="13">
    <source>
        <dbReference type="EMBL" id="GAG00739.1"/>
    </source>
</evidence>
<dbReference type="Gene3D" id="1.20.1730.10">
    <property type="entry name" value="Sodium/glucose cotransporter"/>
    <property type="match status" value="1"/>
</dbReference>
<feature type="transmembrane region" description="Helical" evidence="12">
    <location>
        <begin position="68"/>
        <end position="89"/>
    </location>
</feature>
<keyword evidence="11" id="KW-0739">Sodium transport</keyword>
<evidence type="ECO:0000256" key="3">
    <source>
        <dbReference type="ARBA" id="ARBA00022448"/>
    </source>
</evidence>
<evidence type="ECO:0000256" key="12">
    <source>
        <dbReference type="SAM" id="Phobius"/>
    </source>
</evidence>
<evidence type="ECO:0000256" key="7">
    <source>
        <dbReference type="ARBA" id="ARBA00022989"/>
    </source>
</evidence>
<dbReference type="Pfam" id="PF00474">
    <property type="entry name" value="SSF"/>
    <property type="match status" value="1"/>
</dbReference>
<sequence length="265" mass="28293">GTFTAAYLVLGGYKSMTMIDVVFGIIMCIGVVILFLSTVDKGQGLANMTRTLSDIDPRLTAAVGPGGLWPLFCLVFLTSVAPFAMPQLVQKFYAIKDRRAIRIGMVSSTCFAVIITGVAYFTGAATRLFLSPAATPNAFKEGKPVFDALMPEMLANVIPESLSVLILLLILSASMSTLAALVLISSSAIAKDLYAGFINTRVSDKRLMMLMRACSAFFILVSAVLAYFKPASIVAILSISWGAIGAAFLGPFVWGLLWKRAHKAG</sequence>
<keyword evidence="5 12" id="KW-0812">Transmembrane</keyword>
<evidence type="ECO:0000256" key="4">
    <source>
        <dbReference type="ARBA" id="ARBA00022475"/>
    </source>
</evidence>
<feature type="non-terminal residue" evidence="13">
    <location>
        <position position="265"/>
    </location>
</feature>
<keyword evidence="9" id="KW-0406">Ion transport</keyword>
<keyword evidence="10 12" id="KW-0472">Membrane</keyword>
<feature type="transmembrane region" description="Helical" evidence="12">
    <location>
        <begin position="210"/>
        <end position="228"/>
    </location>
</feature>
<accession>X0U4P8</accession>
<dbReference type="GO" id="GO:0006814">
    <property type="term" value="P:sodium ion transport"/>
    <property type="evidence" value="ECO:0007669"/>
    <property type="project" value="UniProtKB-KW"/>
</dbReference>
<keyword evidence="4" id="KW-1003">Cell membrane</keyword>
<dbReference type="EMBL" id="BARS01027741">
    <property type="protein sequence ID" value="GAG00739.1"/>
    <property type="molecule type" value="Genomic_DNA"/>
</dbReference>
<dbReference type="InterPro" id="IPR038377">
    <property type="entry name" value="Na/Glc_symporter_sf"/>
</dbReference>
<evidence type="ECO:0000256" key="10">
    <source>
        <dbReference type="ARBA" id="ARBA00023136"/>
    </source>
</evidence>
<protein>
    <recommendedName>
        <fullName evidence="14">Sodium:solute symporter family protein</fullName>
    </recommendedName>
</protein>
<keyword evidence="3" id="KW-0813">Transport</keyword>
<evidence type="ECO:0000256" key="8">
    <source>
        <dbReference type="ARBA" id="ARBA00023053"/>
    </source>
</evidence>
<organism evidence="13">
    <name type="scientific">marine sediment metagenome</name>
    <dbReference type="NCBI Taxonomy" id="412755"/>
    <lineage>
        <taxon>unclassified sequences</taxon>
        <taxon>metagenomes</taxon>
        <taxon>ecological metagenomes</taxon>
    </lineage>
</organism>
<dbReference type="PANTHER" id="PTHR48086">
    <property type="entry name" value="SODIUM/PROLINE SYMPORTER-RELATED"/>
    <property type="match status" value="1"/>
</dbReference>
<keyword evidence="7 12" id="KW-1133">Transmembrane helix</keyword>
<proteinExistence type="inferred from homology"/>
<dbReference type="InterPro" id="IPR050277">
    <property type="entry name" value="Sodium:Solute_Symporter"/>
</dbReference>
<comment type="subcellular location">
    <subcellularLocation>
        <location evidence="1">Cell membrane</location>
        <topology evidence="1">Multi-pass membrane protein</topology>
    </subcellularLocation>
</comment>